<dbReference type="InterPro" id="IPR042360">
    <property type="entry name" value="AIMP2"/>
</dbReference>
<dbReference type="OMA" id="MLCERYR"/>
<keyword evidence="3" id="KW-0648">Protein biosynthesis</keyword>
<dbReference type="InterPro" id="IPR031889">
    <property type="entry name" value="AIMP2_LysRS-bd"/>
</dbReference>
<feature type="domain" description="AIMP2 lysyl-tRNA synthetase binding" evidence="4">
    <location>
        <begin position="1"/>
        <end position="44"/>
    </location>
</feature>
<dbReference type="PANTHER" id="PTHR13438">
    <property type="entry name" value="AMINOACYL TRNA SYNTHASE COMPLEX-INTERACTING MULTIFUNCTIONAL PROTEIN"/>
    <property type="match status" value="1"/>
</dbReference>
<keyword evidence="2" id="KW-0963">Cytoplasm</keyword>
<dbReference type="GO" id="GO:0017101">
    <property type="term" value="C:aminoacyl-tRNA synthetase multienzyme complex"/>
    <property type="evidence" value="ECO:0000318"/>
    <property type="project" value="GO_Central"/>
</dbReference>
<dbReference type="InterPro" id="IPR041503">
    <property type="entry name" value="AIMP2_thioredoxin"/>
</dbReference>
<comment type="subcellular location">
    <subcellularLocation>
        <location evidence="1">Cytoplasm</location>
    </subcellularLocation>
</comment>
<dbReference type="GO" id="GO:0005737">
    <property type="term" value="C:cytoplasm"/>
    <property type="evidence" value="ECO:0007669"/>
    <property type="project" value="UniProtKB-SubCell"/>
</dbReference>
<dbReference type="Proteomes" id="UP000002277">
    <property type="component" value="Unplaced"/>
</dbReference>
<proteinExistence type="predicted"/>
<dbReference type="Gene3D" id="1.20.1050.130">
    <property type="match status" value="1"/>
</dbReference>
<feature type="domain" description="AIMP2 thioredoxin-like" evidence="5">
    <location>
        <begin position="118"/>
        <end position="208"/>
    </location>
</feature>
<evidence type="ECO:0000313" key="6">
    <source>
        <dbReference type="Ensembl" id="ENSPTRP00000068117.1"/>
    </source>
</evidence>
<evidence type="ECO:0000259" key="5">
    <source>
        <dbReference type="Pfam" id="PF18569"/>
    </source>
</evidence>
<dbReference type="PANTHER" id="PTHR13438:SF2">
    <property type="entry name" value="AMINOACYL TRNA SYNTHASE COMPLEX-INTERACTING MULTIFUNCTIONAL PROTEIN 2"/>
    <property type="match status" value="1"/>
</dbReference>
<evidence type="ECO:0000259" key="4">
    <source>
        <dbReference type="Pfam" id="PF16780"/>
    </source>
</evidence>
<keyword evidence="7" id="KW-1185">Reference proteome</keyword>
<dbReference type="InParanoid" id="A0A2I3RTU9"/>
<dbReference type="Bgee" id="ENSPTRG00000047958">
    <property type="expression patterns" value="Expressed in skeletal muscle tissue and 20 other cell types or tissues"/>
</dbReference>
<dbReference type="Pfam" id="PF18569">
    <property type="entry name" value="Thioredoxin_16"/>
    <property type="match status" value="1"/>
</dbReference>
<evidence type="ECO:0000256" key="1">
    <source>
        <dbReference type="ARBA" id="ARBA00004496"/>
    </source>
</evidence>
<evidence type="ECO:0000256" key="3">
    <source>
        <dbReference type="ARBA" id="ARBA00022917"/>
    </source>
</evidence>
<dbReference type="Ensembl" id="ENSPTRT00000078326.1">
    <property type="protein sequence ID" value="ENSPTRP00000068117.1"/>
    <property type="gene ID" value="ENSPTRG00000047958.1"/>
</dbReference>
<name>A0A2I3RTU9_PANTR</name>
<evidence type="ECO:0008006" key="8">
    <source>
        <dbReference type="Google" id="ProtNLM"/>
    </source>
</evidence>
<dbReference type="GeneTree" id="ENSGT00390000015826"/>
<reference evidence="6" key="2">
    <citation type="submission" date="2025-09" db="UniProtKB">
        <authorList>
            <consortium name="Ensembl"/>
        </authorList>
    </citation>
    <scope>IDENTIFICATION</scope>
</reference>
<dbReference type="GO" id="GO:0006412">
    <property type="term" value="P:translation"/>
    <property type="evidence" value="ECO:0007669"/>
    <property type="project" value="UniProtKB-KW"/>
</dbReference>
<evidence type="ECO:0000256" key="2">
    <source>
        <dbReference type="ARBA" id="ARBA00022490"/>
    </source>
</evidence>
<dbReference type="AlphaFoldDB" id="A0A2I3RTU9"/>
<sequence>MPMYQVKPYHGGGAPLRVELPTCMYRLPNVHGRSCGPAPGAGHVQEESNLSLQALESRQDDILKRLYELKAAVDGLSKMIQTPDADLDVTNIIQADEPTTLTTNALDLNSVLGKDYGALKDIVINANPASPPLSLLVLHRLLCEHFRVLSTVHTHSSVKSVPENLLKCFGEQNKKQPRQDYQLGFTLIWKNVPKTQMKFSVQTMCPIEGEGNIARFLFSLFGQKHNAVNKIFAFFSFKRGSSKRKIRLNLFPLTMNSALGKQQRCGSLGRELTVARRLGLWSVLQHGRSANAACTNVQRWMRSCGNLAPFHTALKLLQ</sequence>
<evidence type="ECO:0000313" key="7">
    <source>
        <dbReference type="Proteomes" id="UP000002277"/>
    </source>
</evidence>
<reference evidence="6" key="1">
    <citation type="submission" date="2025-08" db="UniProtKB">
        <authorList>
            <consortium name="Ensembl"/>
        </authorList>
    </citation>
    <scope>IDENTIFICATION</scope>
</reference>
<accession>A0A2I3RTU9</accession>
<dbReference type="Pfam" id="PF16780">
    <property type="entry name" value="AIMP2_LysRS_bd"/>
    <property type="match status" value="1"/>
</dbReference>
<organism evidence="6 7">
    <name type="scientific">Pan troglodytes</name>
    <name type="common">Chimpanzee</name>
    <dbReference type="NCBI Taxonomy" id="9598"/>
    <lineage>
        <taxon>Eukaryota</taxon>
        <taxon>Metazoa</taxon>
        <taxon>Chordata</taxon>
        <taxon>Craniata</taxon>
        <taxon>Vertebrata</taxon>
        <taxon>Euteleostomi</taxon>
        <taxon>Mammalia</taxon>
        <taxon>Eutheria</taxon>
        <taxon>Euarchontoglires</taxon>
        <taxon>Primates</taxon>
        <taxon>Haplorrhini</taxon>
        <taxon>Catarrhini</taxon>
        <taxon>Hominidae</taxon>
        <taxon>Pan</taxon>
    </lineage>
</organism>
<protein>
    <recommendedName>
        <fullName evidence="8">Aminoacyl tRNA synthase complex-interacting multifunctional protein 2</fullName>
    </recommendedName>
</protein>